<keyword evidence="6" id="KW-0414">Isoprene biosynthesis</keyword>
<name>A0A2P4ERU4_9GAMM</name>
<dbReference type="PROSITE" id="PS00723">
    <property type="entry name" value="POLYPRENYL_SYNTHASE_1"/>
    <property type="match status" value="1"/>
</dbReference>
<dbReference type="EMBL" id="PPSK01000019">
    <property type="protein sequence ID" value="POB01519.1"/>
    <property type="molecule type" value="Genomic_DNA"/>
</dbReference>
<dbReference type="GO" id="GO:0004659">
    <property type="term" value="F:prenyltransferase activity"/>
    <property type="evidence" value="ECO:0007669"/>
    <property type="project" value="InterPro"/>
</dbReference>
<organism evidence="8 9">
    <name type="scientific">Halopseudomonas oceani</name>
    <dbReference type="NCBI Taxonomy" id="1708783"/>
    <lineage>
        <taxon>Bacteria</taxon>
        <taxon>Pseudomonadati</taxon>
        <taxon>Pseudomonadota</taxon>
        <taxon>Gammaproteobacteria</taxon>
        <taxon>Pseudomonadales</taxon>
        <taxon>Pseudomonadaceae</taxon>
        <taxon>Halopseudomonas</taxon>
    </lineage>
</organism>
<dbReference type="PROSITE" id="PS00444">
    <property type="entry name" value="POLYPRENYL_SYNTHASE_2"/>
    <property type="match status" value="1"/>
</dbReference>
<evidence type="ECO:0000256" key="7">
    <source>
        <dbReference type="RuleBase" id="RU004466"/>
    </source>
</evidence>
<sequence>MSDFQQYLESCQQRINAFLSSQLDTPQPRLDRLYSAMRYSVVIGGKRMRPLLAYASCEAAGGKPGQADHAAGAVELIHAYSLIHDDLPAMDNDDLRRGQPTCHRAFDEATAILAGDGLQALAFELLASAPLSQAETRLRMVQLLGHAAGPQGMVGGQAIDLGAVGEKLDQATLESMHRHKTGALIRASVQLGALASERINPAQLAALGRYADSVGLAFQVQDDILDIESDTSVLGKQQGADLARDKPTYPALLGLDGAHRLAAELRDQALTAVAEFGPAAERLRQLADYTVQRRF</sequence>
<evidence type="ECO:0000256" key="5">
    <source>
        <dbReference type="ARBA" id="ARBA00022842"/>
    </source>
</evidence>
<dbReference type="AlphaFoldDB" id="A0A2P4ERU4"/>
<dbReference type="InterPro" id="IPR033749">
    <property type="entry name" value="Polyprenyl_synt_CS"/>
</dbReference>
<dbReference type="GO" id="GO:0008654">
    <property type="term" value="P:phospholipid biosynthetic process"/>
    <property type="evidence" value="ECO:0007669"/>
    <property type="project" value="UniProtKB-ARBA"/>
</dbReference>
<comment type="similarity">
    <text evidence="2 7">Belongs to the FPP/GGPP synthase family.</text>
</comment>
<dbReference type="RefSeq" id="WP_104739492.1">
    <property type="nucleotide sequence ID" value="NZ_BMHR01000017.1"/>
</dbReference>
<dbReference type="PANTHER" id="PTHR43281:SF1">
    <property type="entry name" value="FARNESYL DIPHOSPHATE SYNTHASE"/>
    <property type="match status" value="1"/>
</dbReference>
<dbReference type="GO" id="GO:0005737">
    <property type="term" value="C:cytoplasm"/>
    <property type="evidence" value="ECO:0007669"/>
    <property type="project" value="UniProtKB-ARBA"/>
</dbReference>
<reference evidence="8 9" key="1">
    <citation type="submission" date="2018-01" db="EMBL/GenBank/DDBJ databases">
        <title>Draft genome of the type strain Pseudomonas oceani DSM 100277 isolated from the deep water in Okinawa trough, northwestern Pacific Ocean.</title>
        <authorList>
            <person name="Gomila M."/>
            <person name="Mulet M."/>
            <person name="Garcia-Valdes E."/>
            <person name="Lalucat J."/>
        </authorList>
    </citation>
    <scope>NUCLEOTIDE SEQUENCE [LARGE SCALE GENOMIC DNA]</scope>
    <source>
        <strain evidence="8 9">DSM 100277</strain>
    </source>
</reference>
<comment type="cofactor">
    <cofactor evidence="1">
        <name>Mg(2+)</name>
        <dbReference type="ChEBI" id="CHEBI:18420"/>
    </cofactor>
</comment>
<comment type="caution">
    <text evidence="8">The sequence shown here is derived from an EMBL/GenBank/DDBJ whole genome shotgun (WGS) entry which is preliminary data.</text>
</comment>
<evidence type="ECO:0000256" key="6">
    <source>
        <dbReference type="ARBA" id="ARBA00023229"/>
    </source>
</evidence>
<dbReference type="InterPro" id="IPR053378">
    <property type="entry name" value="Prenyl_diphosphate_synthase"/>
</dbReference>
<evidence type="ECO:0000313" key="8">
    <source>
        <dbReference type="EMBL" id="POB01519.1"/>
    </source>
</evidence>
<dbReference type="FunFam" id="1.10.600.10:FF:000001">
    <property type="entry name" value="Geranylgeranyl diphosphate synthase"/>
    <property type="match status" value="1"/>
</dbReference>
<evidence type="ECO:0000256" key="2">
    <source>
        <dbReference type="ARBA" id="ARBA00006706"/>
    </source>
</evidence>
<dbReference type="Proteomes" id="UP000243451">
    <property type="component" value="Unassembled WGS sequence"/>
</dbReference>
<evidence type="ECO:0000313" key="9">
    <source>
        <dbReference type="Proteomes" id="UP000243451"/>
    </source>
</evidence>
<dbReference type="InterPro" id="IPR000092">
    <property type="entry name" value="Polyprenyl_synt"/>
</dbReference>
<protein>
    <submittedName>
        <fullName evidence="8">Geranyl transferase</fullName>
    </submittedName>
</protein>
<keyword evidence="9" id="KW-1185">Reference proteome</keyword>
<keyword evidence="5" id="KW-0460">Magnesium</keyword>
<dbReference type="Gene3D" id="1.10.600.10">
    <property type="entry name" value="Farnesyl Diphosphate Synthase"/>
    <property type="match status" value="1"/>
</dbReference>
<dbReference type="Pfam" id="PF00348">
    <property type="entry name" value="polyprenyl_synt"/>
    <property type="match status" value="1"/>
</dbReference>
<dbReference type="GO" id="GO:0046872">
    <property type="term" value="F:metal ion binding"/>
    <property type="evidence" value="ECO:0007669"/>
    <property type="project" value="UniProtKB-KW"/>
</dbReference>
<dbReference type="OrthoDB" id="9805316at2"/>
<dbReference type="SFLD" id="SFLDG01017">
    <property type="entry name" value="Polyprenyl_Transferase_Like"/>
    <property type="match status" value="1"/>
</dbReference>
<evidence type="ECO:0000256" key="3">
    <source>
        <dbReference type="ARBA" id="ARBA00022679"/>
    </source>
</evidence>
<keyword evidence="4" id="KW-0479">Metal-binding</keyword>
<gene>
    <name evidence="8" type="ORF">C1949_16170</name>
</gene>
<proteinExistence type="inferred from homology"/>
<dbReference type="InterPro" id="IPR008949">
    <property type="entry name" value="Isoprenoid_synthase_dom_sf"/>
</dbReference>
<evidence type="ECO:0000256" key="4">
    <source>
        <dbReference type="ARBA" id="ARBA00022723"/>
    </source>
</evidence>
<evidence type="ECO:0000256" key="1">
    <source>
        <dbReference type="ARBA" id="ARBA00001946"/>
    </source>
</evidence>
<keyword evidence="3 7" id="KW-0808">Transferase</keyword>
<accession>A0A2P4ERU4</accession>
<dbReference type="SUPFAM" id="SSF48576">
    <property type="entry name" value="Terpenoid synthases"/>
    <property type="match status" value="1"/>
</dbReference>
<dbReference type="GO" id="GO:0016114">
    <property type="term" value="P:terpenoid biosynthetic process"/>
    <property type="evidence" value="ECO:0007669"/>
    <property type="project" value="UniProtKB-ARBA"/>
</dbReference>
<dbReference type="SFLD" id="SFLDS00005">
    <property type="entry name" value="Isoprenoid_Synthase_Type_I"/>
    <property type="match status" value="1"/>
</dbReference>
<dbReference type="CDD" id="cd00685">
    <property type="entry name" value="Trans_IPPS_HT"/>
    <property type="match status" value="1"/>
</dbReference>
<dbReference type="PANTHER" id="PTHR43281">
    <property type="entry name" value="FARNESYL DIPHOSPHATE SYNTHASE"/>
    <property type="match status" value="1"/>
</dbReference>
<dbReference type="NCBIfam" id="NF045485">
    <property type="entry name" value="FPPsyn"/>
    <property type="match status" value="1"/>
</dbReference>